<keyword evidence="3" id="KW-0949">S-adenosyl-L-methionine</keyword>
<evidence type="ECO:0000256" key="3">
    <source>
        <dbReference type="ARBA" id="ARBA00022691"/>
    </source>
</evidence>
<dbReference type="PANTHER" id="PTHR43464">
    <property type="entry name" value="METHYLTRANSFERASE"/>
    <property type="match status" value="1"/>
</dbReference>
<name>A0A0E3LAR6_9EURY</name>
<evidence type="ECO:0000256" key="2">
    <source>
        <dbReference type="ARBA" id="ARBA00022679"/>
    </source>
</evidence>
<dbReference type="KEGG" id="msz:MSSIH_1796"/>
<dbReference type="AlphaFoldDB" id="A0A0E3LAR6"/>
<evidence type="ECO:0000256" key="1">
    <source>
        <dbReference type="ARBA" id="ARBA00022603"/>
    </source>
</evidence>
<feature type="domain" description="Methyltransferase" evidence="4">
    <location>
        <begin position="74"/>
        <end position="168"/>
    </location>
</feature>
<evidence type="ECO:0000313" key="6">
    <source>
        <dbReference type="Proteomes" id="UP000033092"/>
    </source>
</evidence>
<dbReference type="PANTHER" id="PTHR43464:SF19">
    <property type="entry name" value="UBIQUINONE BIOSYNTHESIS O-METHYLTRANSFERASE, MITOCHONDRIAL"/>
    <property type="match status" value="1"/>
</dbReference>
<dbReference type="CDD" id="cd02440">
    <property type="entry name" value="AdoMet_MTases"/>
    <property type="match status" value="1"/>
</dbReference>
<dbReference type="HOGENOM" id="CLU_069129_3_0_2"/>
<protein>
    <recommendedName>
        <fullName evidence="4">Methyltransferase domain-containing protein</fullName>
    </recommendedName>
</protein>
<gene>
    <name evidence="5" type="ORF">MSSIH_1796</name>
</gene>
<keyword evidence="2" id="KW-0808">Transferase</keyword>
<evidence type="ECO:0000259" key="4">
    <source>
        <dbReference type="Pfam" id="PF13649"/>
    </source>
</evidence>
<dbReference type="InterPro" id="IPR029063">
    <property type="entry name" value="SAM-dependent_MTases_sf"/>
</dbReference>
<dbReference type="GO" id="GO:0008168">
    <property type="term" value="F:methyltransferase activity"/>
    <property type="evidence" value="ECO:0007669"/>
    <property type="project" value="UniProtKB-KW"/>
</dbReference>
<evidence type="ECO:0000313" key="5">
    <source>
        <dbReference type="EMBL" id="AKB32486.1"/>
    </source>
</evidence>
<dbReference type="EMBL" id="CP009507">
    <property type="protein sequence ID" value="AKB32486.1"/>
    <property type="molecule type" value="Genomic_DNA"/>
</dbReference>
<organism evidence="5 6">
    <name type="scientific">Methanosarcina siciliae HI350</name>
    <dbReference type="NCBI Taxonomy" id="1434119"/>
    <lineage>
        <taxon>Archaea</taxon>
        <taxon>Methanobacteriati</taxon>
        <taxon>Methanobacteriota</taxon>
        <taxon>Stenosarchaea group</taxon>
        <taxon>Methanomicrobia</taxon>
        <taxon>Methanosarcinales</taxon>
        <taxon>Methanosarcinaceae</taxon>
        <taxon>Methanosarcina</taxon>
    </lineage>
</organism>
<dbReference type="RefSeq" id="WP_187151913.1">
    <property type="nucleotide sequence ID" value="NZ_CP009507.1"/>
</dbReference>
<dbReference type="Pfam" id="PF13649">
    <property type="entry name" value="Methyltransf_25"/>
    <property type="match status" value="1"/>
</dbReference>
<sequence length="282" mass="32399">MTRSYFPSIFSHTSKPRLFEPGEPEFWNDPHISKSMLEAHLDQNHDGASRKTAEIEKTVHHLTGSGFLKTGDRVLDPGCGPGLYSSRLCMEGVQVTGIDISRRSIDYARNLAEKEQLDIDYVCTDYFDIEYEETFDVVLQIYGEICTFSEEKLDLLLNLIRRALKDEGIFIFDVSTRELRMREGLKNRWYVSEGGFRRPGKHLVLEEGFDYPENDTRMNQYIIADEDGAVKTYRLWIHDYSLETISLALEQSGFEVEQVWNSLSGEPYGEGGDWIAIAARKV</sequence>
<accession>A0A0E3LAR6</accession>
<dbReference type="InterPro" id="IPR041698">
    <property type="entry name" value="Methyltransf_25"/>
</dbReference>
<keyword evidence="1" id="KW-0489">Methyltransferase</keyword>
<dbReference type="Proteomes" id="UP000033092">
    <property type="component" value="Chromosome"/>
</dbReference>
<dbReference type="Gene3D" id="2.20.25.110">
    <property type="entry name" value="S-adenosyl-L-methionine-dependent methyltransferases"/>
    <property type="match status" value="1"/>
</dbReference>
<dbReference type="SUPFAM" id="SSF53335">
    <property type="entry name" value="S-adenosyl-L-methionine-dependent methyltransferases"/>
    <property type="match status" value="1"/>
</dbReference>
<dbReference type="GeneID" id="41605837"/>
<reference evidence="5 6" key="1">
    <citation type="submission" date="2014-07" db="EMBL/GenBank/DDBJ databases">
        <title>Methanogenic archaea and the global carbon cycle.</title>
        <authorList>
            <person name="Henriksen J.R."/>
            <person name="Luke J."/>
            <person name="Reinhart S."/>
            <person name="Benedict M.N."/>
            <person name="Youngblut N.D."/>
            <person name="Metcalf M.E."/>
            <person name="Whitaker R.J."/>
            <person name="Metcalf W.W."/>
        </authorList>
    </citation>
    <scope>NUCLEOTIDE SEQUENCE [LARGE SCALE GENOMIC DNA]</scope>
    <source>
        <strain evidence="5 6">HI350</strain>
    </source>
</reference>
<dbReference type="PATRIC" id="fig|1434119.4.peg.2299"/>
<dbReference type="Gene3D" id="3.40.50.150">
    <property type="entry name" value="Vaccinia Virus protein VP39"/>
    <property type="match status" value="1"/>
</dbReference>
<dbReference type="GO" id="GO:0032259">
    <property type="term" value="P:methylation"/>
    <property type="evidence" value="ECO:0007669"/>
    <property type="project" value="UniProtKB-KW"/>
</dbReference>
<proteinExistence type="predicted"/>